<keyword evidence="4" id="KW-1185">Reference proteome</keyword>
<dbReference type="Pfam" id="PF00496">
    <property type="entry name" value="SBP_bac_5"/>
    <property type="match status" value="1"/>
</dbReference>
<evidence type="ECO:0000313" key="3">
    <source>
        <dbReference type="EMBL" id="AZN30811.1"/>
    </source>
</evidence>
<dbReference type="Gene3D" id="3.40.190.10">
    <property type="entry name" value="Periplasmic binding protein-like II"/>
    <property type="match status" value="1"/>
</dbReference>
<dbReference type="PANTHER" id="PTHR30290">
    <property type="entry name" value="PERIPLASMIC BINDING COMPONENT OF ABC TRANSPORTER"/>
    <property type="match status" value="1"/>
</dbReference>
<evidence type="ECO:0000313" key="4">
    <source>
        <dbReference type="Proteomes" id="UP000270021"/>
    </source>
</evidence>
<organism evidence="3 4">
    <name type="scientific">Flaviflexus salsibiostraticola</name>
    <dbReference type="NCBI Taxonomy" id="1282737"/>
    <lineage>
        <taxon>Bacteria</taxon>
        <taxon>Bacillati</taxon>
        <taxon>Actinomycetota</taxon>
        <taxon>Actinomycetes</taxon>
        <taxon>Actinomycetales</taxon>
        <taxon>Actinomycetaceae</taxon>
        <taxon>Flaviflexus</taxon>
    </lineage>
</organism>
<dbReference type="AlphaFoldDB" id="A0A3Q8WUW3"/>
<evidence type="ECO:0000256" key="1">
    <source>
        <dbReference type="SAM" id="MobiDB-lite"/>
    </source>
</evidence>
<dbReference type="Gene3D" id="3.10.105.10">
    <property type="entry name" value="Dipeptide-binding Protein, Domain 3"/>
    <property type="match status" value="1"/>
</dbReference>
<accession>A0A3Q8WUW3</accession>
<dbReference type="PANTHER" id="PTHR30290:SF65">
    <property type="entry name" value="MONOACYL PHOSPHATIDYLINOSITOL TETRAMANNOSIDE-BINDING PROTEIN LPQW-RELATED"/>
    <property type="match status" value="1"/>
</dbReference>
<feature type="compositionally biased region" description="Low complexity" evidence="1">
    <location>
        <begin position="47"/>
        <end position="66"/>
    </location>
</feature>
<evidence type="ECO:0000259" key="2">
    <source>
        <dbReference type="Pfam" id="PF00496"/>
    </source>
</evidence>
<dbReference type="GO" id="GO:1904680">
    <property type="term" value="F:peptide transmembrane transporter activity"/>
    <property type="evidence" value="ECO:0007669"/>
    <property type="project" value="TreeGrafter"/>
</dbReference>
<dbReference type="KEGG" id="fsl:EJO69_11245"/>
<feature type="domain" description="Solute-binding protein family 5" evidence="2">
    <location>
        <begin position="127"/>
        <end position="526"/>
    </location>
</feature>
<dbReference type="GO" id="GO:0015833">
    <property type="term" value="P:peptide transport"/>
    <property type="evidence" value="ECO:0007669"/>
    <property type="project" value="TreeGrafter"/>
</dbReference>
<gene>
    <name evidence="3" type="ORF">EJO69_11245</name>
</gene>
<dbReference type="InterPro" id="IPR000914">
    <property type="entry name" value="SBP_5_dom"/>
</dbReference>
<feature type="region of interest" description="Disordered" evidence="1">
    <location>
        <begin position="40"/>
        <end position="68"/>
    </location>
</feature>
<reference evidence="3 4" key="1">
    <citation type="submission" date="2018-12" db="EMBL/GenBank/DDBJ databases">
        <title>Complete genome sequence of Flaviflexus salsibiostraticola KCTC 33148.</title>
        <authorList>
            <person name="Bae J.-W."/>
        </authorList>
    </citation>
    <scope>NUCLEOTIDE SEQUENCE [LARGE SCALE GENOMIC DNA]</scope>
    <source>
        <strain evidence="3 4">KCTC 33148</strain>
    </source>
</reference>
<proteinExistence type="predicted"/>
<dbReference type="OrthoDB" id="7888869at2"/>
<name>A0A3Q8WUW3_9ACTO</name>
<sequence>MPRSNFITQIKGDTVKRRKTYSLIAATAAAALVLSACTADSDDAEETTGGTDTETTDGGDNGDAAGPDGVVSFTTGADEYNGYNGFLSSTYSTHNSVINERMSTGFGFFNANGEWQNGTDLGSYEMISDDPLTVEYTINEEAVYQGGTPITCEDYYMDWVSQNPQWILDGQAEAGNTNEDGSGAPLFDHVSDSGTYALPVENGPECETGDKSFTVTYNAPNPDWELVISSALPSHVMAEKVGLSKEELFEAFKNEDFEVAQQVADAWNNWYSPNPGEIQPIEEVPSFGPFTYMEGGWQPGEYITLVPNPDWWGEAPGVEELVFRFIAPEGQLQALENQDVNVIEPQGTQVALDSLEAMDGIEILTGPTMIWEHLDYNWAEGSVFSDANGGFELREAFAYCAPREDIVERLVRPLDEETEVMNLREYFPSDADYDEVLDAAYDGRYDTVDIERATELVEASGVENPTVRIGYSAPNQRRSDTVALIQSSCAEAGITVEDIGSADFFAPGGALDTGNYDIALFAWSGSGQIVSGRNIYHTNGQQNYHAWSNETVDAEWDKINGSLDENVWLESKKIIETELWNDLFNLPIYAHPGIVAHTEGLQNVERNLTQTGVVWNAEEWTW</sequence>
<protein>
    <submittedName>
        <fullName evidence="3">Peptide transporter</fullName>
    </submittedName>
</protein>
<dbReference type="Proteomes" id="UP000270021">
    <property type="component" value="Chromosome"/>
</dbReference>
<dbReference type="EMBL" id="CP034438">
    <property type="protein sequence ID" value="AZN30811.1"/>
    <property type="molecule type" value="Genomic_DNA"/>
</dbReference>
<dbReference type="Gene3D" id="3.90.76.10">
    <property type="entry name" value="Dipeptide-binding Protein, Domain 1"/>
    <property type="match status" value="1"/>
</dbReference>
<dbReference type="SUPFAM" id="SSF53850">
    <property type="entry name" value="Periplasmic binding protein-like II"/>
    <property type="match status" value="1"/>
</dbReference>
<dbReference type="InterPro" id="IPR039424">
    <property type="entry name" value="SBP_5"/>
</dbReference>